<dbReference type="CDD" id="cd10967">
    <property type="entry name" value="CE4_GLA_like_6s"/>
    <property type="match status" value="1"/>
</dbReference>
<dbReference type="PANTHER" id="PTHR34216:SF11">
    <property type="entry name" value="CHITOOLIGOSACCHARIDE DEACETYLASE"/>
    <property type="match status" value="1"/>
</dbReference>
<dbReference type="InterPro" id="IPR051398">
    <property type="entry name" value="Polysacch_Deacetylase"/>
</dbReference>
<organism evidence="4 5">
    <name type="scientific">Microbispora oryzae</name>
    <dbReference type="NCBI Taxonomy" id="2806554"/>
    <lineage>
        <taxon>Bacteria</taxon>
        <taxon>Bacillati</taxon>
        <taxon>Actinomycetota</taxon>
        <taxon>Actinomycetes</taxon>
        <taxon>Streptosporangiales</taxon>
        <taxon>Streptosporangiaceae</taxon>
        <taxon>Microbispora</taxon>
    </lineage>
</organism>
<evidence type="ECO:0000259" key="3">
    <source>
        <dbReference type="PROSITE" id="PS51677"/>
    </source>
</evidence>
<dbReference type="SUPFAM" id="SSF88713">
    <property type="entry name" value="Glycoside hydrolase/deacetylase"/>
    <property type="match status" value="1"/>
</dbReference>
<evidence type="ECO:0000313" key="5">
    <source>
        <dbReference type="Proteomes" id="UP000674234"/>
    </source>
</evidence>
<protein>
    <submittedName>
        <fullName evidence="4">Polysaccharide deacetylase family protein</fullName>
    </submittedName>
</protein>
<dbReference type="InterPro" id="IPR011330">
    <property type="entry name" value="Glyco_hydro/deAcase_b/a-brl"/>
</dbReference>
<sequence length="268" mass="29211">MKRALWTALLATMLVPLASPAAPAQADAEAARPKTIVTLTFDDGDASHAKVARILEKHHMRGTFYVNSGTLGTKGKLSRKQVVAIQKAGHEIGGHTLTHPYLTQLSFEQQRAEICDDRAALLKMGLRVRTFAYPYGALDAGAKQAARQCGYNAARTVGGLSNRRCKTCVVAEPMRPETLYSVRTPGSVLVDATPAQIEQLVVNAERSGGGVLPLVFHHMCDKCDTYSVSERTLTRFLDWLAKRKSHGTVVRRFGDVIGGKMRPVPTED</sequence>
<evidence type="ECO:0000256" key="1">
    <source>
        <dbReference type="ARBA" id="ARBA00022729"/>
    </source>
</evidence>
<dbReference type="AlphaFoldDB" id="A0A940WPJ9"/>
<feature type="chain" id="PRO_5039681499" evidence="2">
    <location>
        <begin position="25"/>
        <end position="268"/>
    </location>
</feature>
<keyword evidence="5" id="KW-1185">Reference proteome</keyword>
<proteinExistence type="predicted"/>
<keyword evidence="1 2" id="KW-0732">Signal</keyword>
<evidence type="ECO:0000256" key="2">
    <source>
        <dbReference type="SAM" id="SignalP"/>
    </source>
</evidence>
<dbReference type="EMBL" id="JAFCNB010000007">
    <property type="protein sequence ID" value="MBP2705180.1"/>
    <property type="molecule type" value="Genomic_DNA"/>
</dbReference>
<reference evidence="4" key="1">
    <citation type="submission" date="2021-02" db="EMBL/GenBank/DDBJ databases">
        <title>Draft genome sequence of Microbispora sp. RL4-1S isolated from rice leaves in Thailand.</title>
        <authorList>
            <person name="Muangham S."/>
            <person name="Duangmal K."/>
        </authorList>
    </citation>
    <scope>NUCLEOTIDE SEQUENCE</scope>
    <source>
        <strain evidence="4">RL4-1S</strain>
    </source>
</reference>
<feature type="domain" description="NodB homology" evidence="3">
    <location>
        <begin position="35"/>
        <end position="268"/>
    </location>
</feature>
<dbReference type="InterPro" id="IPR002509">
    <property type="entry name" value="NODB_dom"/>
</dbReference>
<dbReference type="Gene3D" id="3.20.20.370">
    <property type="entry name" value="Glycoside hydrolase/deacetylase"/>
    <property type="match status" value="1"/>
</dbReference>
<feature type="signal peptide" evidence="2">
    <location>
        <begin position="1"/>
        <end position="24"/>
    </location>
</feature>
<dbReference type="Proteomes" id="UP000674234">
    <property type="component" value="Unassembled WGS sequence"/>
</dbReference>
<accession>A0A940WPJ9</accession>
<gene>
    <name evidence="4" type="ORF">JOL79_15295</name>
</gene>
<dbReference type="PANTHER" id="PTHR34216">
    <property type="match status" value="1"/>
</dbReference>
<dbReference type="GO" id="GO:0005975">
    <property type="term" value="P:carbohydrate metabolic process"/>
    <property type="evidence" value="ECO:0007669"/>
    <property type="project" value="InterPro"/>
</dbReference>
<dbReference type="RefSeq" id="WP_210156474.1">
    <property type="nucleotide sequence ID" value="NZ_JAFCNB010000007.1"/>
</dbReference>
<dbReference type="Pfam" id="PF01522">
    <property type="entry name" value="Polysacc_deac_1"/>
    <property type="match status" value="1"/>
</dbReference>
<dbReference type="PROSITE" id="PS51677">
    <property type="entry name" value="NODB"/>
    <property type="match status" value="1"/>
</dbReference>
<evidence type="ECO:0000313" key="4">
    <source>
        <dbReference type="EMBL" id="MBP2705180.1"/>
    </source>
</evidence>
<dbReference type="GO" id="GO:0016810">
    <property type="term" value="F:hydrolase activity, acting on carbon-nitrogen (but not peptide) bonds"/>
    <property type="evidence" value="ECO:0007669"/>
    <property type="project" value="InterPro"/>
</dbReference>
<comment type="caution">
    <text evidence="4">The sequence shown here is derived from an EMBL/GenBank/DDBJ whole genome shotgun (WGS) entry which is preliminary data.</text>
</comment>
<name>A0A940WPJ9_9ACTN</name>